<comment type="catalytic activity">
    <reaction evidence="1">
        <text>S-ubiquitinyl-[E2 ubiquitin-conjugating enzyme]-L-cysteine + [acceptor protein]-L-lysine = [E2 ubiquitin-conjugating enzyme]-L-cysteine + N(6)-ubiquitinyl-[acceptor protein]-L-lysine.</text>
        <dbReference type="EC" id="2.3.2.27"/>
    </reaction>
</comment>
<dbReference type="CDD" id="cd16574">
    <property type="entry name" value="RING-HC_Topors"/>
    <property type="match status" value="1"/>
</dbReference>
<dbReference type="GO" id="GO:0061630">
    <property type="term" value="F:ubiquitin protein ligase activity"/>
    <property type="evidence" value="ECO:0007669"/>
    <property type="project" value="UniProtKB-EC"/>
</dbReference>
<dbReference type="GO" id="GO:0000209">
    <property type="term" value="P:protein polyubiquitination"/>
    <property type="evidence" value="ECO:0007669"/>
    <property type="project" value="TreeGrafter"/>
</dbReference>
<dbReference type="PROSITE" id="PS50089">
    <property type="entry name" value="ZF_RING_2"/>
    <property type="match status" value="1"/>
</dbReference>
<feature type="region of interest" description="Disordered" evidence="17">
    <location>
        <begin position="732"/>
        <end position="754"/>
    </location>
</feature>
<keyword evidence="5 16" id="KW-0863">Zinc-finger</keyword>
<evidence type="ECO:0000313" key="21">
    <source>
        <dbReference type="RefSeq" id="XP_017320403.2"/>
    </source>
</evidence>
<dbReference type="GO" id="GO:0008630">
    <property type="term" value="P:intrinsic apoptotic signaling pathway in response to DNA damage"/>
    <property type="evidence" value="ECO:0007669"/>
    <property type="project" value="UniProtKB-ARBA"/>
</dbReference>
<organism evidence="19 20">
    <name type="scientific">Ictalurus punctatus</name>
    <name type="common">Channel catfish</name>
    <name type="synonym">Silurus punctatus</name>
    <dbReference type="NCBI Taxonomy" id="7998"/>
    <lineage>
        <taxon>Eukaryota</taxon>
        <taxon>Metazoa</taxon>
        <taxon>Chordata</taxon>
        <taxon>Craniata</taxon>
        <taxon>Vertebrata</taxon>
        <taxon>Euteleostomi</taxon>
        <taxon>Actinopterygii</taxon>
        <taxon>Neopterygii</taxon>
        <taxon>Teleostei</taxon>
        <taxon>Ostariophysi</taxon>
        <taxon>Siluriformes</taxon>
        <taxon>Ictaluridae</taxon>
        <taxon>Ictalurus</taxon>
    </lineage>
</organism>
<keyword evidence="3" id="KW-0808">Transferase</keyword>
<feature type="compositionally biased region" description="Basic residues" evidence="17">
    <location>
        <begin position="396"/>
        <end position="430"/>
    </location>
</feature>
<dbReference type="PROSITE" id="PS00518">
    <property type="entry name" value="ZF_RING_1"/>
    <property type="match status" value="1"/>
</dbReference>
<dbReference type="GO" id="GO:0006513">
    <property type="term" value="P:protein monoubiquitination"/>
    <property type="evidence" value="ECO:0007669"/>
    <property type="project" value="TreeGrafter"/>
</dbReference>
<evidence type="ECO:0000256" key="3">
    <source>
        <dbReference type="ARBA" id="ARBA00022679"/>
    </source>
</evidence>
<name>A0A2D0QPR8_ICTPU</name>
<gene>
    <name evidence="20 21" type="primary">toporsa</name>
</gene>
<evidence type="ECO:0000313" key="19">
    <source>
        <dbReference type="Proteomes" id="UP000221080"/>
    </source>
</evidence>
<evidence type="ECO:0000256" key="7">
    <source>
        <dbReference type="ARBA" id="ARBA00022833"/>
    </source>
</evidence>
<feature type="region of interest" description="Disordered" evidence="17">
    <location>
        <begin position="354"/>
        <end position="572"/>
    </location>
</feature>
<protein>
    <recommendedName>
        <fullName evidence="10">E3 ubiquitin-protein ligase Topors</fullName>
        <ecNumber evidence="2">2.3.2.27</ecNumber>
    </recommendedName>
    <alternativeName>
        <fullName evidence="11">RING-type E3 ubiquitin transferase Topors</fullName>
    </alternativeName>
    <alternativeName>
        <fullName evidence="13">SUMO1-protein E3 ligase Topors</fullName>
    </alternativeName>
    <alternativeName>
        <fullName evidence="12">Topoisomerase I-binding RING finger protein</fullName>
    </alternativeName>
    <alternativeName>
        <fullName evidence="14">Topoisomerase I-binding arginine/serine-rich protein</fullName>
    </alternativeName>
    <alternativeName>
        <fullName evidence="15">Tumor suppressor p53-binding protein 3</fullName>
    </alternativeName>
</protein>
<evidence type="ECO:0000256" key="5">
    <source>
        <dbReference type="ARBA" id="ARBA00022771"/>
    </source>
</evidence>
<dbReference type="CTD" id="324197"/>
<feature type="compositionally biased region" description="Basic residues" evidence="17">
    <location>
        <begin position="652"/>
        <end position="673"/>
    </location>
</feature>
<dbReference type="OrthoDB" id="365379at2759"/>
<feature type="compositionally biased region" description="Polar residues" evidence="17">
    <location>
        <begin position="745"/>
        <end position="754"/>
    </location>
</feature>
<evidence type="ECO:0000256" key="15">
    <source>
        <dbReference type="ARBA" id="ARBA00082108"/>
    </source>
</evidence>
<evidence type="ECO:0000256" key="8">
    <source>
        <dbReference type="ARBA" id="ARBA00023015"/>
    </source>
</evidence>
<keyword evidence="6" id="KW-0833">Ubl conjugation pathway</keyword>
<dbReference type="Proteomes" id="UP000221080">
    <property type="component" value="Chromosome 3"/>
</dbReference>
<reference evidence="20 21" key="2">
    <citation type="submission" date="2025-04" db="UniProtKB">
        <authorList>
            <consortium name="RefSeq"/>
        </authorList>
    </citation>
    <scope>IDENTIFICATION</scope>
    <source>
        <tissue evidence="20 21">Blood</tissue>
    </source>
</reference>
<dbReference type="SMART" id="SM00184">
    <property type="entry name" value="RING"/>
    <property type="match status" value="1"/>
</dbReference>
<evidence type="ECO:0000256" key="17">
    <source>
        <dbReference type="SAM" id="MobiDB-lite"/>
    </source>
</evidence>
<dbReference type="InterPro" id="IPR001841">
    <property type="entry name" value="Znf_RING"/>
</dbReference>
<evidence type="ECO:0000256" key="2">
    <source>
        <dbReference type="ARBA" id="ARBA00012483"/>
    </source>
</evidence>
<dbReference type="KEGG" id="ipu:108263777"/>
<feature type="compositionally biased region" description="Polar residues" evidence="17">
    <location>
        <begin position="378"/>
        <end position="389"/>
    </location>
</feature>
<accession>A0A2D0QPR8</accession>
<feature type="compositionally biased region" description="Low complexity" evidence="17">
    <location>
        <begin position="484"/>
        <end position="502"/>
    </location>
</feature>
<dbReference type="InterPro" id="IPR058745">
    <property type="entry name" value="PWI_Topors"/>
</dbReference>
<dbReference type="PANTHER" id="PTHR46077">
    <property type="entry name" value="E3 UBIQUITIN-PROTEIN LIGASE TOPORS"/>
    <property type="match status" value="1"/>
</dbReference>
<keyword evidence="19" id="KW-1185">Reference proteome</keyword>
<sequence>MMASSEQDVELQKVGAAAEAACKETSPDSKCPICLDRFRNVSYADRCFHRFCFRCILEWGKNKAECPLCKQPFSSVYHSVRSEDDFKLHQLRPSQNGSFGSVQGQRFRYRTTLTHQRRRDGWTRGSSHRQEVMRFRRWLYRRGVRVRGVRDGGRSRDTSAEFFRKNPACLHRLVPWLKRELAVLYGSHDSVADVVLQVILSLITRLDMQDETFLRELRPFLSSRTEHFLHEFLSFAKSPFNMEAYDHHAVYDCPAPLHMSVVSEDDADISSAPSPWDDETPGPSYSSSTQSMFTVTVSDSDVDSVSDDEEETVSVNANATANINVANAAVDEDDHSSDGDCVIIGFIKPSAQRTPELVQLSSDSDASVQEEPEPATSRDLTNQRSQNTDDAPAHSGTKHNSKSKHRGRDCSSRSHRRRSRSLSYKHRRRSRETTHSSPSHMCSHTPHRHSRYTDTHYSRDTPLPAHARSRSRTHSRSRSRTRPFSRFSARACSRSRSYTRSGSRTRARSGSRTRARSGSRTRARSRSRTRARSRSRTRARSRSRTRARSRSRTRARSRSRTRARSRSRTRARFYSVSWRMQATLQNRKCSVSPSPSSHRRLSHDKLCGKQQHKSLHGESRRRRRRSREKRHHHKKKKKRRRSSSMVVGAERRKQHRHKKKHKRERRNRSKRMGRGSGASSPTVLTIHTDPESAEEATSLRDAATPHSEPLNSCPTCANTTTHNSTALNCACDKTPLKESPPYGPSNITPPNNSP</sequence>
<dbReference type="EC" id="2.3.2.27" evidence="2"/>
<dbReference type="SUPFAM" id="SSF57850">
    <property type="entry name" value="RING/U-box"/>
    <property type="match status" value="1"/>
</dbReference>
<evidence type="ECO:0000256" key="10">
    <source>
        <dbReference type="ARBA" id="ARBA00071236"/>
    </source>
</evidence>
<dbReference type="STRING" id="7998.ENSIPUP00000002831"/>
<dbReference type="GO" id="GO:0008270">
    <property type="term" value="F:zinc ion binding"/>
    <property type="evidence" value="ECO:0007669"/>
    <property type="project" value="UniProtKB-KW"/>
</dbReference>
<dbReference type="InterPro" id="IPR017907">
    <property type="entry name" value="Znf_RING_CS"/>
</dbReference>
<keyword evidence="4" id="KW-0479">Metal-binding</keyword>
<dbReference type="GO" id="GO:0032391">
    <property type="term" value="C:photoreceptor connecting cilium"/>
    <property type="evidence" value="ECO:0007669"/>
    <property type="project" value="UniProtKB-ARBA"/>
</dbReference>
<evidence type="ECO:0000313" key="20">
    <source>
        <dbReference type="RefSeq" id="XP_017320402.2"/>
    </source>
</evidence>
<keyword evidence="7" id="KW-0862">Zinc</keyword>
<feature type="domain" description="RING-type" evidence="18">
    <location>
        <begin position="31"/>
        <end position="70"/>
    </location>
</feature>
<feature type="region of interest" description="Disordered" evidence="17">
    <location>
        <begin position="268"/>
        <end position="291"/>
    </location>
</feature>
<evidence type="ECO:0000256" key="4">
    <source>
        <dbReference type="ARBA" id="ARBA00022723"/>
    </source>
</evidence>
<feature type="compositionally biased region" description="Basic residues" evidence="17">
    <location>
        <begin position="503"/>
        <end position="571"/>
    </location>
</feature>
<feature type="compositionally biased region" description="Basic residues" evidence="17">
    <location>
        <begin position="610"/>
        <end position="642"/>
    </location>
</feature>
<dbReference type="AlphaFoldDB" id="A0A2D0QPR8"/>
<reference evidence="19" key="1">
    <citation type="journal article" date="2016" name="Nat. Commun.">
        <title>The channel catfish genome sequence provides insights into the evolution of scale formation in teleosts.</title>
        <authorList>
            <person name="Liu Z."/>
            <person name="Liu S."/>
            <person name="Yao J."/>
            <person name="Bao L."/>
            <person name="Zhang J."/>
            <person name="Li Y."/>
            <person name="Jiang C."/>
            <person name="Sun L."/>
            <person name="Wang R."/>
            <person name="Zhang Y."/>
            <person name="Zhou T."/>
            <person name="Zeng Q."/>
            <person name="Fu Q."/>
            <person name="Gao S."/>
            <person name="Li N."/>
            <person name="Koren S."/>
            <person name="Jiang Y."/>
            <person name="Zimin A."/>
            <person name="Xu P."/>
            <person name="Phillippy A.M."/>
            <person name="Geng X."/>
            <person name="Song L."/>
            <person name="Sun F."/>
            <person name="Li C."/>
            <person name="Wang X."/>
            <person name="Chen A."/>
            <person name="Jin Y."/>
            <person name="Yuan Z."/>
            <person name="Yang Y."/>
            <person name="Tan S."/>
            <person name="Peatman E."/>
            <person name="Lu J."/>
            <person name="Qin Z."/>
            <person name="Dunham R."/>
            <person name="Li Z."/>
            <person name="Sonstegard T."/>
            <person name="Feng J."/>
            <person name="Danzmann R.G."/>
            <person name="Schroeder S."/>
            <person name="Scheffler B."/>
            <person name="Duke M.V."/>
            <person name="Ballard L."/>
            <person name="Kucuktas H."/>
            <person name="Kaltenboeck L."/>
            <person name="Liu H."/>
            <person name="Armbruster J."/>
            <person name="Xie Y."/>
            <person name="Kirby M.L."/>
            <person name="Tian Y."/>
            <person name="Flanagan M.E."/>
            <person name="Mu W."/>
            <person name="Waldbieser G.C."/>
        </authorList>
    </citation>
    <scope>NUCLEOTIDE SEQUENCE [LARGE SCALE GENOMIC DNA]</scope>
    <source>
        <strain evidence="19">SDA103</strain>
    </source>
</reference>
<dbReference type="Pfam" id="PF00097">
    <property type="entry name" value="zf-C3HC4"/>
    <property type="match status" value="1"/>
</dbReference>
<dbReference type="InterPro" id="IPR058746">
    <property type="entry name" value="Znf_RING-type_Topors"/>
</dbReference>
<keyword evidence="9" id="KW-0804">Transcription</keyword>
<feature type="compositionally biased region" description="Basic residues" evidence="17">
    <location>
        <begin position="467"/>
        <end position="483"/>
    </location>
</feature>
<evidence type="ECO:0000256" key="1">
    <source>
        <dbReference type="ARBA" id="ARBA00000900"/>
    </source>
</evidence>
<dbReference type="FunFam" id="3.30.40.10:FF:000136">
    <property type="entry name" value="E3 ubiquitin-protein ligase Topors"/>
    <property type="match status" value="1"/>
</dbReference>
<feature type="region of interest" description="Disordered" evidence="17">
    <location>
        <begin position="585"/>
        <end position="712"/>
    </location>
</feature>
<dbReference type="GeneID" id="108263777"/>
<dbReference type="RefSeq" id="XP_017320402.2">
    <property type="nucleotide sequence ID" value="XM_017464913.3"/>
</dbReference>
<dbReference type="InterPro" id="IPR013083">
    <property type="entry name" value="Znf_RING/FYVE/PHD"/>
</dbReference>
<evidence type="ECO:0000256" key="12">
    <source>
        <dbReference type="ARBA" id="ARBA00076940"/>
    </source>
</evidence>
<evidence type="ECO:0000256" key="16">
    <source>
        <dbReference type="PROSITE-ProRule" id="PRU00175"/>
    </source>
</evidence>
<keyword evidence="8" id="KW-0805">Transcription regulation</keyword>
<proteinExistence type="predicted"/>
<evidence type="ECO:0000256" key="14">
    <source>
        <dbReference type="ARBA" id="ARBA00079184"/>
    </source>
</evidence>
<evidence type="ECO:0000256" key="9">
    <source>
        <dbReference type="ARBA" id="ARBA00023163"/>
    </source>
</evidence>
<dbReference type="Gene3D" id="3.30.40.10">
    <property type="entry name" value="Zinc/RING finger domain, C3HC4 (zinc finger)"/>
    <property type="match status" value="1"/>
</dbReference>
<evidence type="ECO:0000256" key="13">
    <source>
        <dbReference type="ARBA" id="ARBA00079040"/>
    </source>
</evidence>
<dbReference type="PANTHER" id="PTHR46077:SF1">
    <property type="entry name" value="TOP1 BINDING ARGININE_SERINE RICH PROTEIN, E3 UBIQUITIN LIGASE"/>
    <property type="match status" value="1"/>
</dbReference>
<evidence type="ECO:0000259" key="18">
    <source>
        <dbReference type="PROSITE" id="PS50089"/>
    </source>
</evidence>
<evidence type="ECO:0000256" key="6">
    <source>
        <dbReference type="ARBA" id="ARBA00022786"/>
    </source>
</evidence>
<evidence type="ECO:0000256" key="11">
    <source>
        <dbReference type="ARBA" id="ARBA00076856"/>
    </source>
</evidence>
<dbReference type="RefSeq" id="XP_017320403.2">
    <property type="nucleotide sequence ID" value="XM_017464914.3"/>
</dbReference>
<dbReference type="Pfam" id="PF26084">
    <property type="entry name" value="PWI_Topors"/>
    <property type="match status" value="1"/>
</dbReference>
<dbReference type="InterPro" id="IPR018957">
    <property type="entry name" value="Znf_C3HC4_RING-type"/>
</dbReference>